<dbReference type="Gene3D" id="3.40.50.300">
    <property type="entry name" value="P-loop containing nucleotide triphosphate hydrolases"/>
    <property type="match status" value="1"/>
</dbReference>
<feature type="compositionally biased region" description="Polar residues" evidence="1">
    <location>
        <begin position="402"/>
        <end position="415"/>
    </location>
</feature>
<accession>A0A402CBT4</accession>
<dbReference type="PANTHER" id="PTHR43384">
    <property type="entry name" value="SEPTUM SITE-DETERMINING PROTEIN MIND HOMOLOG, CHLOROPLASTIC-RELATED"/>
    <property type="match status" value="1"/>
</dbReference>
<name>A0A402CBT4_RHOWR</name>
<protein>
    <recommendedName>
        <fullName evidence="4">MinD-like ATPase involved in chromosome partitioning or flagellar assembly</fullName>
    </recommendedName>
</protein>
<comment type="caution">
    <text evidence="2">The sequence shown here is derived from an EMBL/GenBank/DDBJ whole genome shotgun (WGS) entry which is preliminary data.</text>
</comment>
<dbReference type="GO" id="GO:0005524">
    <property type="term" value="F:ATP binding"/>
    <property type="evidence" value="ECO:0007669"/>
    <property type="project" value="TreeGrafter"/>
</dbReference>
<dbReference type="GO" id="GO:0005829">
    <property type="term" value="C:cytosol"/>
    <property type="evidence" value="ECO:0007669"/>
    <property type="project" value="TreeGrafter"/>
</dbReference>
<gene>
    <name evidence="2" type="ORF">Rhow_004590</name>
</gene>
<evidence type="ECO:0000313" key="3">
    <source>
        <dbReference type="Proteomes" id="UP000287519"/>
    </source>
</evidence>
<dbReference type="GO" id="GO:0016887">
    <property type="term" value="F:ATP hydrolysis activity"/>
    <property type="evidence" value="ECO:0007669"/>
    <property type="project" value="TreeGrafter"/>
</dbReference>
<dbReference type="PANTHER" id="PTHR43384:SF14">
    <property type="entry name" value="ESX-1 SECRETION-ASSOCIATED PROTEIN ESPI"/>
    <property type="match status" value="1"/>
</dbReference>
<dbReference type="InterPro" id="IPR027417">
    <property type="entry name" value="P-loop_NTPase"/>
</dbReference>
<evidence type="ECO:0008006" key="4">
    <source>
        <dbReference type="Google" id="ProtNLM"/>
    </source>
</evidence>
<dbReference type="EMBL" id="BHYM01000038">
    <property type="protein sequence ID" value="GCE40947.1"/>
    <property type="molecule type" value="Genomic_DNA"/>
</dbReference>
<dbReference type="SUPFAM" id="SSF52540">
    <property type="entry name" value="P-loop containing nucleoside triphosphate hydrolases"/>
    <property type="match status" value="1"/>
</dbReference>
<feature type="region of interest" description="Disordered" evidence="1">
    <location>
        <begin position="80"/>
        <end position="105"/>
    </location>
</feature>
<keyword evidence="3" id="KW-1185">Reference proteome</keyword>
<dbReference type="RefSeq" id="WP_192581914.1">
    <property type="nucleotide sequence ID" value="NZ_BHYM01000038.1"/>
</dbReference>
<organism evidence="2 3">
    <name type="scientific">Rhodococcus wratislaviensis</name>
    <name type="common">Tsukamurella wratislaviensis</name>
    <dbReference type="NCBI Taxonomy" id="44752"/>
    <lineage>
        <taxon>Bacteria</taxon>
        <taxon>Bacillati</taxon>
        <taxon>Actinomycetota</taxon>
        <taxon>Actinomycetes</taxon>
        <taxon>Mycobacteriales</taxon>
        <taxon>Nocardiaceae</taxon>
        <taxon>Rhodococcus</taxon>
    </lineage>
</organism>
<feature type="region of interest" description="Disordered" evidence="1">
    <location>
        <begin position="1"/>
        <end position="62"/>
    </location>
</feature>
<feature type="region of interest" description="Disordered" evidence="1">
    <location>
        <begin position="402"/>
        <end position="472"/>
    </location>
</feature>
<dbReference type="GO" id="GO:0051782">
    <property type="term" value="P:negative regulation of cell division"/>
    <property type="evidence" value="ECO:0007669"/>
    <property type="project" value="TreeGrafter"/>
</dbReference>
<dbReference type="GO" id="GO:0009898">
    <property type="term" value="C:cytoplasmic side of plasma membrane"/>
    <property type="evidence" value="ECO:0007669"/>
    <property type="project" value="TreeGrafter"/>
</dbReference>
<proteinExistence type="predicted"/>
<evidence type="ECO:0000256" key="1">
    <source>
        <dbReference type="SAM" id="MobiDB-lite"/>
    </source>
</evidence>
<feature type="compositionally biased region" description="Polar residues" evidence="1">
    <location>
        <begin position="462"/>
        <end position="472"/>
    </location>
</feature>
<dbReference type="InterPro" id="IPR050625">
    <property type="entry name" value="ParA/MinD_ATPase"/>
</dbReference>
<sequence length="472" mass="51641">MSTPARNENDHTDDYGAENAVNLRTQRLKRQTPRPEPEPEPPAAAEDDSAAADNDTTDHDQQFADPYAVGQDALAANEEPVAEPYPARPGGLFDPETEADTNPATWGWRGKLNAATGLRMLPKPDSAEVRFRTSITRIQQSLPGCSVVSVIGLKGGAGKTPTTLALSNTFGRHRGRGVVAWDANEATGTLGDRAARTTDPELGPWDVLEHASELASAAAVSGVLGRYLRLQPTLDEVLAADNSTIRERGIGWDECAALMAVLRRHRDLIFIDTGNNPLAPNWLWAVEHSDLLVVPVPLRRDMAQQAYRMLEGIAARGFEHLVRSAVVLTTVTPESDPDLEEGIAKEFGHLGIEHVIRVPYEPQFATGNRLVYDRLAAGTLEAYTNVAAGIADLLSHSAHGRTQTLSDSYAPQQMQRPPDAPRRHTRYGRAESYPQQPVRYAAPDSPYPRSETHPEPTPLWDRTTNQPKGRPR</sequence>
<dbReference type="Proteomes" id="UP000287519">
    <property type="component" value="Unassembled WGS sequence"/>
</dbReference>
<dbReference type="AlphaFoldDB" id="A0A402CBT4"/>
<evidence type="ECO:0000313" key="2">
    <source>
        <dbReference type="EMBL" id="GCE40947.1"/>
    </source>
</evidence>
<reference evidence="2 3" key="1">
    <citation type="submission" date="2018-11" db="EMBL/GenBank/DDBJ databases">
        <title>Microbial catabolism of amino acid.</title>
        <authorList>
            <person name="Hibi M."/>
            <person name="Ogawa J."/>
        </authorList>
    </citation>
    <scope>NUCLEOTIDE SEQUENCE [LARGE SCALE GENOMIC DNA]</scope>
    <source>
        <strain evidence="2 3">C31-06</strain>
    </source>
</reference>